<dbReference type="InterPro" id="IPR010309">
    <property type="entry name" value="E3_Ub_ligase_DUF908"/>
</dbReference>
<feature type="domain" description="DUF908" evidence="1">
    <location>
        <begin position="176"/>
        <end position="292"/>
    </location>
</feature>
<sequence>MAGTVRSSLLSRLRQLLSGEGSIGPNVKLDSETPPKVKAFIDKVILCPLQDIAIPLSGFSWEYNKGNFHHWRPLFLHFDTYFKTYLSARKDLLLTDNIIEDDSPFPKQSVLQILRVMRIILENCHNKGSFSGLEHFKLLLASTDPEDNSLSLLPSDLPSDNGNSQNHVGSTLYFELHGTDTIHIPDLHMWKEDDLSIMKLLVEKYNVPVDHRFLLLTRVRYAHAFRSLRICKLYSKICLLAFIVLVQSSDSHDELMSFFANEPEYTNELIRLVKSEETISPTIRTLAMHALGS</sequence>
<evidence type="ECO:0000259" key="1">
    <source>
        <dbReference type="Pfam" id="PF06012"/>
    </source>
</evidence>
<protein>
    <recommendedName>
        <fullName evidence="1">DUF908 domain-containing protein</fullName>
    </recommendedName>
</protein>
<dbReference type="Proteomes" id="UP001177003">
    <property type="component" value="Chromosome 6"/>
</dbReference>
<reference evidence="2" key="1">
    <citation type="submission" date="2023-04" db="EMBL/GenBank/DDBJ databases">
        <authorList>
            <person name="Vijverberg K."/>
            <person name="Xiong W."/>
            <person name="Schranz E."/>
        </authorList>
    </citation>
    <scope>NUCLEOTIDE SEQUENCE</scope>
</reference>
<gene>
    <name evidence="2" type="ORF">LSALG_LOCUS30857</name>
</gene>
<proteinExistence type="predicted"/>
<dbReference type="EMBL" id="OX465082">
    <property type="protein sequence ID" value="CAI9291738.1"/>
    <property type="molecule type" value="Genomic_DNA"/>
</dbReference>
<organism evidence="2 3">
    <name type="scientific">Lactuca saligna</name>
    <name type="common">Willowleaf lettuce</name>
    <dbReference type="NCBI Taxonomy" id="75948"/>
    <lineage>
        <taxon>Eukaryota</taxon>
        <taxon>Viridiplantae</taxon>
        <taxon>Streptophyta</taxon>
        <taxon>Embryophyta</taxon>
        <taxon>Tracheophyta</taxon>
        <taxon>Spermatophyta</taxon>
        <taxon>Magnoliopsida</taxon>
        <taxon>eudicotyledons</taxon>
        <taxon>Gunneridae</taxon>
        <taxon>Pentapetalae</taxon>
        <taxon>asterids</taxon>
        <taxon>campanulids</taxon>
        <taxon>Asterales</taxon>
        <taxon>Asteraceae</taxon>
        <taxon>Cichorioideae</taxon>
        <taxon>Cichorieae</taxon>
        <taxon>Lactucinae</taxon>
        <taxon>Lactuca</taxon>
    </lineage>
</organism>
<name>A0AA35ZGG1_LACSI</name>
<accession>A0AA35ZGG1</accession>
<evidence type="ECO:0000313" key="2">
    <source>
        <dbReference type="EMBL" id="CAI9291738.1"/>
    </source>
</evidence>
<dbReference type="AlphaFoldDB" id="A0AA35ZGG1"/>
<evidence type="ECO:0000313" key="3">
    <source>
        <dbReference type="Proteomes" id="UP001177003"/>
    </source>
</evidence>
<dbReference type="Pfam" id="PF06012">
    <property type="entry name" value="DUF908"/>
    <property type="match status" value="1"/>
</dbReference>
<keyword evidence="3" id="KW-1185">Reference proteome</keyword>